<dbReference type="PANTHER" id="PTHR24220:SF86">
    <property type="entry name" value="ABC TRANSPORTER ABCH.1"/>
    <property type="match status" value="1"/>
</dbReference>
<accession>A0A7M2X062</accession>
<dbReference type="AlphaFoldDB" id="A0A7M2X062"/>
<dbReference type="Gene3D" id="3.40.50.300">
    <property type="entry name" value="P-loop containing nucleotide triphosphate hydrolases"/>
    <property type="match status" value="1"/>
</dbReference>
<dbReference type="Pfam" id="PF00005">
    <property type="entry name" value="ABC_tran"/>
    <property type="match status" value="1"/>
</dbReference>
<dbReference type="Proteomes" id="UP000593765">
    <property type="component" value="Chromosome"/>
</dbReference>
<evidence type="ECO:0000313" key="7">
    <source>
        <dbReference type="Proteomes" id="UP000593765"/>
    </source>
</evidence>
<keyword evidence="2" id="KW-0547">Nucleotide-binding</keyword>
<name>A0A7M2X062_9BACT</name>
<feature type="domain" description="ABC transporter" evidence="5">
    <location>
        <begin position="4"/>
        <end position="242"/>
    </location>
</feature>
<comment type="similarity">
    <text evidence="4">Belongs to the ABC transporter superfamily. Macrolide exporter (TC 3.A.1.122) family.</text>
</comment>
<dbReference type="PROSITE" id="PS00211">
    <property type="entry name" value="ABC_TRANSPORTER_1"/>
    <property type="match status" value="1"/>
</dbReference>
<keyword evidence="1" id="KW-0813">Transport</keyword>
<evidence type="ECO:0000256" key="3">
    <source>
        <dbReference type="ARBA" id="ARBA00022840"/>
    </source>
</evidence>
<dbReference type="SMART" id="SM00382">
    <property type="entry name" value="AAA"/>
    <property type="match status" value="1"/>
</dbReference>
<evidence type="ECO:0000259" key="5">
    <source>
        <dbReference type="PROSITE" id="PS50893"/>
    </source>
</evidence>
<evidence type="ECO:0000313" key="6">
    <source>
        <dbReference type="EMBL" id="QOV90481.1"/>
    </source>
</evidence>
<keyword evidence="3 6" id="KW-0067">ATP-binding</keyword>
<dbReference type="PANTHER" id="PTHR24220">
    <property type="entry name" value="IMPORT ATP-BINDING PROTEIN"/>
    <property type="match status" value="1"/>
</dbReference>
<dbReference type="KEGG" id="hbs:IPV69_03695"/>
<dbReference type="SUPFAM" id="SSF52540">
    <property type="entry name" value="P-loop containing nucleoside triphosphate hydrolases"/>
    <property type="match status" value="1"/>
</dbReference>
<dbReference type="GO" id="GO:0005524">
    <property type="term" value="F:ATP binding"/>
    <property type="evidence" value="ECO:0007669"/>
    <property type="project" value="UniProtKB-KW"/>
</dbReference>
<dbReference type="GO" id="GO:0016887">
    <property type="term" value="F:ATP hydrolysis activity"/>
    <property type="evidence" value="ECO:0007669"/>
    <property type="project" value="InterPro"/>
</dbReference>
<gene>
    <name evidence="6" type="ORF">IPV69_03695</name>
</gene>
<dbReference type="FunFam" id="3.40.50.300:FF:000032">
    <property type="entry name" value="Export ABC transporter ATP-binding protein"/>
    <property type="match status" value="1"/>
</dbReference>
<evidence type="ECO:0000256" key="1">
    <source>
        <dbReference type="ARBA" id="ARBA00022448"/>
    </source>
</evidence>
<dbReference type="RefSeq" id="WP_206293567.1">
    <property type="nucleotide sequence ID" value="NZ_CP063458.1"/>
</dbReference>
<dbReference type="InterPro" id="IPR003439">
    <property type="entry name" value="ABC_transporter-like_ATP-bd"/>
</dbReference>
<dbReference type="InterPro" id="IPR003593">
    <property type="entry name" value="AAA+_ATPase"/>
</dbReference>
<dbReference type="CDD" id="cd03255">
    <property type="entry name" value="ABC_MJ0796_LolCDE_FtsE"/>
    <property type="match status" value="1"/>
</dbReference>
<dbReference type="InterPro" id="IPR027417">
    <property type="entry name" value="P-loop_NTPase"/>
</dbReference>
<proteinExistence type="inferred from homology"/>
<reference evidence="6 7" key="1">
    <citation type="submission" date="2020-10" db="EMBL/GenBank/DDBJ databases">
        <title>Wide distribution of Phycisphaera-like planctomycetes from WD2101 soil group in peatlands and genome analysis of the first cultivated representative.</title>
        <authorList>
            <person name="Dedysh S.N."/>
            <person name="Beletsky A.V."/>
            <person name="Ivanova A."/>
            <person name="Kulichevskaya I.S."/>
            <person name="Suzina N.E."/>
            <person name="Philippov D.A."/>
            <person name="Rakitin A.L."/>
            <person name="Mardanov A.V."/>
            <person name="Ravin N.V."/>
        </authorList>
    </citation>
    <scope>NUCLEOTIDE SEQUENCE [LARGE SCALE GENOMIC DNA]</scope>
    <source>
        <strain evidence="6 7">M1803</strain>
    </source>
</reference>
<dbReference type="EMBL" id="CP063458">
    <property type="protein sequence ID" value="QOV90481.1"/>
    <property type="molecule type" value="Genomic_DNA"/>
</dbReference>
<dbReference type="GO" id="GO:0022857">
    <property type="term" value="F:transmembrane transporter activity"/>
    <property type="evidence" value="ECO:0007669"/>
    <property type="project" value="TreeGrafter"/>
</dbReference>
<sequence>MPVIRLTDIHKHYVVGEEQIRALDGVSLTVEQNEYVAIMGTSGSGKSTLMNILGCLDRPTHGTYELDGNDVTRMGAAALARVRNDRIGFIFQSFELMPRLTALKNVELPLLYSRTGWWGRSARARAALTKVRLADRMKHRPNQLSGGQRQRVAIARALINDPAILLADEPTGNLDSRTSDEILALFEDLHRSGQTIIMVTHEPDVARHAKRVVRMKDGRVLSDLSSEQDVRMNALPAMPISSK</sequence>
<dbReference type="InterPro" id="IPR015854">
    <property type="entry name" value="ABC_transpr_LolD-like"/>
</dbReference>
<organism evidence="6 7">
    <name type="scientific">Humisphaera borealis</name>
    <dbReference type="NCBI Taxonomy" id="2807512"/>
    <lineage>
        <taxon>Bacteria</taxon>
        <taxon>Pseudomonadati</taxon>
        <taxon>Planctomycetota</taxon>
        <taxon>Phycisphaerae</taxon>
        <taxon>Tepidisphaerales</taxon>
        <taxon>Tepidisphaeraceae</taxon>
        <taxon>Humisphaera</taxon>
    </lineage>
</organism>
<dbReference type="InterPro" id="IPR017911">
    <property type="entry name" value="MacB-like_ATP-bd"/>
</dbReference>
<dbReference type="PROSITE" id="PS50893">
    <property type="entry name" value="ABC_TRANSPORTER_2"/>
    <property type="match status" value="1"/>
</dbReference>
<dbReference type="GO" id="GO:0005886">
    <property type="term" value="C:plasma membrane"/>
    <property type="evidence" value="ECO:0007669"/>
    <property type="project" value="TreeGrafter"/>
</dbReference>
<dbReference type="InterPro" id="IPR017871">
    <property type="entry name" value="ABC_transporter-like_CS"/>
</dbReference>
<protein>
    <submittedName>
        <fullName evidence="6">ABC transporter ATP-binding protein</fullName>
    </submittedName>
</protein>
<evidence type="ECO:0000256" key="4">
    <source>
        <dbReference type="ARBA" id="ARBA00038388"/>
    </source>
</evidence>
<evidence type="ECO:0000256" key="2">
    <source>
        <dbReference type="ARBA" id="ARBA00022741"/>
    </source>
</evidence>
<dbReference type="GO" id="GO:0098796">
    <property type="term" value="C:membrane protein complex"/>
    <property type="evidence" value="ECO:0007669"/>
    <property type="project" value="UniProtKB-ARBA"/>
</dbReference>
<keyword evidence="7" id="KW-1185">Reference proteome</keyword>